<keyword evidence="2" id="KW-0472">Membrane</keyword>
<evidence type="ECO:0000313" key="4">
    <source>
        <dbReference type="EMBL" id="RPD91747.1"/>
    </source>
</evidence>
<feature type="transmembrane region" description="Helical" evidence="2">
    <location>
        <begin position="6"/>
        <end position="25"/>
    </location>
</feature>
<reference evidence="4 5" key="1">
    <citation type="submission" date="2018-11" db="EMBL/GenBank/DDBJ databases">
        <title>Whole genome sequencing of Pantoea sp. RIT388.</title>
        <authorList>
            <person name="Gan H.M."/>
            <person name="Hudson A.O."/>
        </authorList>
    </citation>
    <scope>NUCLEOTIDE SEQUENCE [LARGE SCALE GENOMIC DNA]</scope>
    <source>
        <strain evidence="4 5">RIT388</strain>
    </source>
</reference>
<accession>A0A3N4NBZ2</accession>
<proteinExistence type="predicted"/>
<feature type="transmembrane region" description="Helical" evidence="2">
    <location>
        <begin position="56"/>
        <end position="74"/>
    </location>
</feature>
<evidence type="ECO:0000256" key="1">
    <source>
        <dbReference type="SAM" id="MobiDB-lite"/>
    </source>
</evidence>
<evidence type="ECO:0000259" key="3">
    <source>
        <dbReference type="Pfam" id="PF07916"/>
    </source>
</evidence>
<evidence type="ECO:0000256" key="2">
    <source>
        <dbReference type="SAM" id="Phobius"/>
    </source>
</evidence>
<evidence type="ECO:0000313" key="5">
    <source>
        <dbReference type="Proteomes" id="UP000281332"/>
    </source>
</evidence>
<dbReference type="EMBL" id="RMVG01000040">
    <property type="protein sequence ID" value="RPD91747.1"/>
    <property type="molecule type" value="Genomic_DNA"/>
</dbReference>
<feature type="transmembrane region" description="Helical" evidence="2">
    <location>
        <begin position="336"/>
        <end position="354"/>
    </location>
</feature>
<dbReference type="RefSeq" id="WP_123803219.1">
    <property type="nucleotide sequence ID" value="NZ_RMVG01000040.1"/>
</dbReference>
<comment type="caution">
    <text evidence="4">The sequence shown here is derived from an EMBL/GenBank/DDBJ whole genome shotgun (WGS) entry which is preliminary data.</text>
</comment>
<dbReference type="InterPro" id="IPR012931">
    <property type="entry name" value="TraG_N_Proteobacteria"/>
</dbReference>
<keyword evidence="2" id="KW-1133">Transmembrane helix</keyword>
<feature type="compositionally biased region" description="Basic and acidic residues" evidence="1">
    <location>
        <begin position="917"/>
        <end position="944"/>
    </location>
</feature>
<feature type="region of interest" description="Disordered" evidence="1">
    <location>
        <begin position="662"/>
        <end position="701"/>
    </location>
</feature>
<dbReference type="OrthoDB" id="5555296at2"/>
<dbReference type="NCBIfam" id="NF010295">
    <property type="entry name" value="PRK13735.1"/>
    <property type="match status" value="1"/>
</dbReference>
<feature type="transmembrane region" description="Helical" evidence="2">
    <location>
        <begin position="32"/>
        <end position="50"/>
    </location>
</feature>
<feature type="transmembrane region" description="Helical" evidence="2">
    <location>
        <begin position="407"/>
        <end position="430"/>
    </location>
</feature>
<keyword evidence="2" id="KW-0812">Transmembrane</keyword>
<organism evidence="4 5">
    <name type="scientific">Candidatus Pantoea deserta</name>
    <dbReference type="NCBI Taxonomy" id="1869313"/>
    <lineage>
        <taxon>Bacteria</taxon>
        <taxon>Pseudomonadati</taxon>
        <taxon>Pseudomonadota</taxon>
        <taxon>Gammaproteobacteria</taxon>
        <taxon>Enterobacterales</taxon>
        <taxon>Erwiniaceae</taxon>
        <taxon>Pantoea</taxon>
    </lineage>
</organism>
<dbReference type="Proteomes" id="UP000281332">
    <property type="component" value="Unassembled WGS sequence"/>
</dbReference>
<feature type="region of interest" description="Disordered" evidence="1">
    <location>
        <begin position="880"/>
        <end position="956"/>
    </location>
</feature>
<feature type="compositionally biased region" description="Polar residues" evidence="1">
    <location>
        <begin position="880"/>
        <end position="889"/>
    </location>
</feature>
<keyword evidence="5" id="KW-1185">Reference proteome</keyword>
<dbReference type="Pfam" id="PF07916">
    <property type="entry name" value="TraG_N"/>
    <property type="match status" value="1"/>
</dbReference>
<feature type="transmembrane region" description="Helical" evidence="2">
    <location>
        <begin position="366"/>
        <end position="386"/>
    </location>
</feature>
<sequence length="956" mass="103583">MALDIWVVSSGGMITMGLNAVATVIENGGWKSTIWVAEMLGIAFCVMTYLRTHSLSAMFGWGMTFVMVTALLLTPKVTVVVNDLTAPDTIGRVDNVPAGLALPLYLATGVGYTLTTTYEDIFHFPDERSYTKTGMLFASKLLQDSFTIDSRNPVLAYNMGEYAKNCVVPDIMLNHKYSMQDVMESEDVQAQIFSNPSPLRAIYWRDANGTTFMVCRDAAPRLKNLLSAESNNTGSTFMAHAARMLPGNNAPQTVYAEQLAGSYEYFLGSSKSAQAIMMQNIAVAGLRRGLNSYVKGMNDTASMVDIASEQSLMKLRLSHAVSYTIATEVLPQLHTVLLLFCICIFPVMVLALYVREIAWSVIKSYLNFMGSLMLWPVMFAIFNFAVNYSTQSSFHATGPTLSNMNRLMETSTTTAGIAGWLMLSIPFLAFRLFTGLGQSFASLSSSLGSALSSASAADSGAVASGNVSVGNVQMDNINGHKTDLNRAYREGMTTMQLGNGAMRTMTQDGQTVYDASGATSRLPVDLHLDRNLASAAQRSVRDSMAQTEMAAQGYNHSVQETGSQLKQFHEQFGNSDSKTLSASTGMSITDAERVNKMQNVAQDYATRNHISLNEAYSELENKSRDLAINGGTRGQASFDSNKSLWGKVGSYATGVSGKVDVHGGIEATGRSGSTSQTTEGGQSGRDNSQTVSARESQDFSQGMDVLRNYSTTYNGQHVDNNASGLMNQISSGITTSDSRYAQYTASQAHTHEMQKMASETETLSAGARDNYTQQFVEWAQRRAPGNAETILTNTSDEGVQKQRDGLVQEFFAEKLQGRIDGDYARNSGSTADGMSSPANAAGAQFGGAYSSANQSIEAGVARNNIRTDVNGDVEAQQSVVKNRADSAQQELEKGKGLTDGAISSGMGEYTASANEYQRNKEAADKHQEQRTFKLKDSQDYKDFLNDTEESLGNKKR</sequence>
<name>A0A3N4NBZ2_9GAMM</name>
<protein>
    <submittedName>
        <fullName evidence="4">Conjugal transfer protein TraG</fullName>
    </submittedName>
</protein>
<feature type="compositionally biased region" description="Polar residues" evidence="1">
    <location>
        <begin position="670"/>
        <end position="700"/>
    </location>
</feature>
<feature type="domain" description="TraG N-terminal Proteobacteria" evidence="3">
    <location>
        <begin position="5"/>
        <end position="454"/>
    </location>
</feature>
<gene>
    <name evidence="4" type="ORF">BBB56_23125</name>
</gene>
<dbReference type="AlphaFoldDB" id="A0A3N4NBZ2"/>